<keyword evidence="1" id="KW-1133">Transmembrane helix</keyword>
<dbReference type="Proteomes" id="UP000002316">
    <property type="component" value="Chromosome 11"/>
</dbReference>
<evidence type="ECO:0000256" key="1">
    <source>
        <dbReference type="SAM" id="Phobius"/>
    </source>
</evidence>
<proteinExistence type="predicted"/>
<feature type="transmembrane region" description="Helical" evidence="1">
    <location>
        <begin position="67"/>
        <end position="98"/>
    </location>
</feature>
<gene>
    <name evidence="2" type="ORF">TbgDal_XI6360</name>
</gene>
<dbReference type="RefSeq" id="XP_011779782.1">
    <property type="nucleotide sequence ID" value="XM_011781480.1"/>
</dbReference>
<organism evidence="2 3">
    <name type="scientific">Trypanosoma brucei gambiense (strain MHOM/CI/86/DAL972)</name>
    <dbReference type="NCBI Taxonomy" id="679716"/>
    <lineage>
        <taxon>Eukaryota</taxon>
        <taxon>Discoba</taxon>
        <taxon>Euglenozoa</taxon>
        <taxon>Kinetoplastea</taxon>
        <taxon>Metakinetoplastina</taxon>
        <taxon>Trypanosomatida</taxon>
        <taxon>Trypanosomatidae</taxon>
        <taxon>Trypanosoma</taxon>
    </lineage>
</organism>
<keyword evidence="1" id="KW-0472">Membrane</keyword>
<protein>
    <submittedName>
        <fullName evidence="2">Uncharacterized protein</fullName>
    </submittedName>
</protein>
<feature type="transmembrane region" description="Helical" evidence="1">
    <location>
        <begin position="25"/>
        <end position="46"/>
    </location>
</feature>
<evidence type="ECO:0000313" key="2">
    <source>
        <dbReference type="EMBL" id="CBH17518.1"/>
    </source>
</evidence>
<dbReference type="EMBL" id="FN554974">
    <property type="protein sequence ID" value="CBH17518.1"/>
    <property type="molecule type" value="Genomic_DNA"/>
</dbReference>
<dbReference type="GeneID" id="23867648"/>
<accession>D0A767</accession>
<evidence type="ECO:0000313" key="3">
    <source>
        <dbReference type="Proteomes" id="UP000002316"/>
    </source>
</evidence>
<reference evidence="3" key="1">
    <citation type="journal article" date="2010" name="PLoS Negl. Trop. Dis.">
        <title>The genome sequence of Trypanosoma brucei gambiense, causative agent of chronic human african trypanosomiasis.</title>
        <authorList>
            <person name="Jackson A.P."/>
            <person name="Sanders M."/>
            <person name="Berry A."/>
            <person name="McQuillan J."/>
            <person name="Aslett M.A."/>
            <person name="Quail M.A."/>
            <person name="Chukualim B."/>
            <person name="Capewell P."/>
            <person name="MacLeod A."/>
            <person name="Melville S.E."/>
            <person name="Gibson W."/>
            <person name="Barry J.D."/>
            <person name="Berriman M."/>
            <person name="Hertz-Fowler C."/>
        </authorList>
    </citation>
    <scope>NUCLEOTIDE SEQUENCE [LARGE SCALE GENOMIC DNA]</scope>
    <source>
        <strain evidence="3">MHOM/CI/86/DAL972</strain>
    </source>
</reference>
<dbReference type="AlphaFoldDB" id="D0A767"/>
<name>D0A767_TRYB9</name>
<keyword evidence="1" id="KW-0812">Transmembrane</keyword>
<dbReference type="KEGG" id="tbg:TbgDal_XI6360"/>
<sequence length="111" mass="13075">MHLLQLEAFMLFSYIFYDRLKHADIYIYIYIYIYKPFSVFSFPLLLSVGAHKETWNNTKFNQFTRSGLHYLTVTFTSSLFVYDAFLLFVCLSFSFYLVCFHGGCPKPTGTP</sequence>